<gene>
    <name evidence="19" type="ORF">D7X32_24950</name>
</gene>
<evidence type="ECO:0000256" key="9">
    <source>
        <dbReference type="ARBA" id="ARBA00023065"/>
    </source>
</evidence>
<evidence type="ECO:0000256" key="12">
    <source>
        <dbReference type="ARBA" id="ARBA00023139"/>
    </source>
</evidence>
<evidence type="ECO:0000256" key="2">
    <source>
        <dbReference type="ARBA" id="ARBA00009450"/>
    </source>
</evidence>
<sequence>MRPSRLTLLLPALLALVCACHADTRPPPPAPTPASSTEAAATSGGNLGPGDVLEVRVFQEPEHSGTWRVSPEGTIDYPLCGKVDLSGRTASAAADALRDCLARYLRHPQVSVLVREYNSQKIFVFGEVQKPGTFPVTGEVSIIQAITLAGGFTKLAAKNNTLVTRVVNGQERKIRVPVEDIGVGRERNFLLQAGDIVFVPESFF</sequence>
<dbReference type="GO" id="GO:0009279">
    <property type="term" value="C:cell outer membrane"/>
    <property type="evidence" value="ECO:0007669"/>
    <property type="project" value="UniProtKB-SubCell"/>
</dbReference>
<dbReference type="GO" id="GO:0046930">
    <property type="term" value="C:pore complex"/>
    <property type="evidence" value="ECO:0007669"/>
    <property type="project" value="UniProtKB-KW"/>
</dbReference>
<protein>
    <submittedName>
        <fullName evidence="19">Polysaccharide export protein</fullName>
    </submittedName>
</protein>
<evidence type="ECO:0000259" key="18">
    <source>
        <dbReference type="Pfam" id="PF22461"/>
    </source>
</evidence>
<keyword evidence="13" id="KW-0998">Cell outer membrane</keyword>
<keyword evidence="20" id="KW-1185">Reference proteome</keyword>
<comment type="subcellular location">
    <subcellularLocation>
        <location evidence="1">Cell outer membrane</location>
        <topology evidence="1">Multi-pass membrane protein</topology>
    </subcellularLocation>
</comment>
<dbReference type="Pfam" id="PF02563">
    <property type="entry name" value="Poly_export"/>
    <property type="match status" value="1"/>
</dbReference>
<dbReference type="PROSITE" id="PS51257">
    <property type="entry name" value="PROKAR_LIPOPROTEIN"/>
    <property type="match status" value="1"/>
</dbReference>
<evidence type="ECO:0000256" key="15">
    <source>
        <dbReference type="SAM" id="MobiDB-lite"/>
    </source>
</evidence>
<dbReference type="InterPro" id="IPR003715">
    <property type="entry name" value="Poly_export_N"/>
</dbReference>
<proteinExistence type="inferred from homology"/>
<feature type="compositionally biased region" description="Low complexity" evidence="15">
    <location>
        <begin position="33"/>
        <end position="43"/>
    </location>
</feature>
<dbReference type="GO" id="GO:0015288">
    <property type="term" value="F:porin activity"/>
    <property type="evidence" value="ECO:0007669"/>
    <property type="project" value="UniProtKB-KW"/>
</dbReference>
<dbReference type="InterPro" id="IPR049712">
    <property type="entry name" value="Poly_export"/>
</dbReference>
<feature type="chain" id="PRO_5017200361" evidence="16">
    <location>
        <begin position="23"/>
        <end position="204"/>
    </location>
</feature>
<comment type="similarity">
    <text evidence="2">Belongs to the BexD/CtrA/VexA family.</text>
</comment>
<dbReference type="Gene3D" id="3.30.1950.10">
    <property type="entry name" value="wza like domain"/>
    <property type="match status" value="1"/>
</dbReference>
<name>A0A3A8JVR5_9BACT</name>
<dbReference type="GO" id="GO:0006811">
    <property type="term" value="P:monoatomic ion transport"/>
    <property type="evidence" value="ECO:0007669"/>
    <property type="project" value="UniProtKB-KW"/>
</dbReference>
<dbReference type="GO" id="GO:0015159">
    <property type="term" value="F:polysaccharide transmembrane transporter activity"/>
    <property type="evidence" value="ECO:0007669"/>
    <property type="project" value="InterPro"/>
</dbReference>
<keyword evidence="8" id="KW-0625">Polysaccharide transport</keyword>
<evidence type="ECO:0000256" key="1">
    <source>
        <dbReference type="ARBA" id="ARBA00004571"/>
    </source>
</evidence>
<dbReference type="RefSeq" id="WP_120605073.1">
    <property type="nucleotide sequence ID" value="NZ_JABFJX010000002.1"/>
</dbReference>
<dbReference type="OrthoDB" id="193635at2"/>
<evidence type="ECO:0000313" key="19">
    <source>
        <dbReference type="EMBL" id="RKG99992.1"/>
    </source>
</evidence>
<dbReference type="AlphaFoldDB" id="A0A3A8JVR5"/>
<reference evidence="20" key="1">
    <citation type="submission" date="2018-09" db="EMBL/GenBank/DDBJ databases">
        <authorList>
            <person name="Livingstone P.G."/>
            <person name="Whitworth D.E."/>
        </authorList>
    </citation>
    <scope>NUCLEOTIDE SEQUENCE [LARGE SCALE GENOMIC DNA]</scope>
    <source>
        <strain evidence="20">CA043D</strain>
    </source>
</reference>
<dbReference type="Pfam" id="PF22461">
    <property type="entry name" value="SLBB_2"/>
    <property type="match status" value="1"/>
</dbReference>
<feature type="domain" description="SLBB" evidence="18">
    <location>
        <begin position="120"/>
        <end position="199"/>
    </location>
</feature>
<evidence type="ECO:0000256" key="16">
    <source>
        <dbReference type="SAM" id="SignalP"/>
    </source>
</evidence>
<evidence type="ECO:0000256" key="13">
    <source>
        <dbReference type="ARBA" id="ARBA00023237"/>
    </source>
</evidence>
<evidence type="ECO:0000256" key="3">
    <source>
        <dbReference type="ARBA" id="ARBA00022448"/>
    </source>
</evidence>
<keyword evidence="9" id="KW-0406">Ion transport</keyword>
<keyword evidence="12" id="KW-0564">Palmitate</keyword>
<dbReference type="EMBL" id="RAWE01000102">
    <property type="protein sequence ID" value="RKG99992.1"/>
    <property type="molecule type" value="Genomic_DNA"/>
</dbReference>
<evidence type="ECO:0000256" key="10">
    <source>
        <dbReference type="ARBA" id="ARBA00023114"/>
    </source>
</evidence>
<keyword evidence="6" id="KW-0812">Transmembrane</keyword>
<evidence type="ECO:0000256" key="5">
    <source>
        <dbReference type="ARBA" id="ARBA00022597"/>
    </source>
</evidence>
<evidence type="ECO:0000256" key="11">
    <source>
        <dbReference type="ARBA" id="ARBA00023136"/>
    </source>
</evidence>
<keyword evidence="4" id="KW-1134">Transmembrane beta strand</keyword>
<evidence type="ECO:0000313" key="20">
    <source>
        <dbReference type="Proteomes" id="UP000268313"/>
    </source>
</evidence>
<evidence type="ECO:0000256" key="8">
    <source>
        <dbReference type="ARBA" id="ARBA00023047"/>
    </source>
</evidence>
<keyword evidence="3" id="KW-0813">Transport</keyword>
<evidence type="ECO:0000256" key="7">
    <source>
        <dbReference type="ARBA" id="ARBA00022729"/>
    </source>
</evidence>
<keyword evidence="5" id="KW-0762">Sugar transport</keyword>
<keyword evidence="10" id="KW-0626">Porin</keyword>
<evidence type="ECO:0000259" key="17">
    <source>
        <dbReference type="Pfam" id="PF02563"/>
    </source>
</evidence>
<feature type="region of interest" description="Disordered" evidence="15">
    <location>
        <begin position="26"/>
        <end position="47"/>
    </location>
</feature>
<dbReference type="InterPro" id="IPR054765">
    <property type="entry name" value="SLBB_dom"/>
</dbReference>
<dbReference type="PANTHER" id="PTHR33619">
    <property type="entry name" value="POLYSACCHARIDE EXPORT PROTEIN GFCE-RELATED"/>
    <property type="match status" value="1"/>
</dbReference>
<evidence type="ECO:0000256" key="6">
    <source>
        <dbReference type="ARBA" id="ARBA00022692"/>
    </source>
</evidence>
<keyword evidence="7 16" id="KW-0732">Signal</keyword>
<feature type="domain" description="Polysaccharide export protein N-terminal" evidence="17">
    <location>
        <begin position="42"/>
        <end position="114"/>
    </location>
</feature>
<keyword evidence="14" id="KW-0449">Lipoprotein</keyword>
<keyword evidence="11" id="KW-0472">Membrane</keyword>
<accession>A0A3A8JVR5</accession>
<dbReference type="Gene3D" id="3.10.560.10">
    <property type="entry name" value="Outer membrane lipoprotein wza domain like"/>
    <property type="match status" value="1"/>
</dbReference>
<evidence type="ECO:0000256" key="4">
    <source>
        <dbReference type="ARBA" id="ARBA00022452"/>
    </source>
</evidence>
<evidence type="ECO:0000256" key="14">
    <source>
        <dbReference type="ARBA" id="ARBA00023288"/>
    </source>
</evidence>
<dbReference type="PANTHER" id="PTHR33619:SF3">
    <property type="entry name" value="POLYSACCHARIDE EXPORT PROTEIN GFCE-RELATED"/>
    <property type="match status" value="1"/>
</dbReference>
<comment type="caution">
    <text evidence="19">The sequence shown here is derived from an EMBL/GenBank/DDBJ whole genome shotgun (WGS) entry which is preliminary data.</text>
</comment>
<dbReference type="Proteomes" id="UP000268313">
    <property type="component" value="Unassembled WGS sequence"/>
</dbReference>
<organism evidence="19 20">
    <name type="scientific">Corallococcus carmarthensis</name>
    <dbReference type="NCBI Taxonomy" id="2316728"/>
    <lineage>
        <taxon>Bacteria</taxon>
        <taxon>Pseudomonadati</taxon>
        <taxon>Myxococcota</taxon>
        <taxon>Myxococcia</taxon>
        <taxon>Myxococcales</taxon>
        <taxon>Cystobacterineae</taxon>
        <taxon>Myxococcaceae</taxon>
        <taxon>Corallococcus</taxon>
    </lineage>
</organism>
<feature type="signal peptide" evidence="16">
    <location>
        <begin position="1"/>
        <end position="22"/>
    </location>
</feature>